<feature type="domain" description="Gamma-glutamylcyclotransferase AIG2-like" evidence="4">
    <location>
        <begin position="7"/>
        <end position="106"/>
    </location>
</feature>
<dbReference type="Proteomes" id="UP000027222">
    <property type="component" value="Unassembled WGS sequence"/>
</dbReference>
<dbReference type="InterPro" id="IPR009288">
    <property type="entry name" value="AIG2-like_dom"/>
</dbReference>
<dbReference type="InterPro" id="IPR045038">
    <property type="entry name" value="AIG2-like"/>
</dbReference>
<sequence length="177" mass="20223">MREYTAFFYGTLMHPKILKAVIQNDGEHLKLCSALLLDYTRHEVKESDYPGIIPINKGLKILKRTLSRDEGSVRGTLVTGLTTQDMHYLDSFEGSEYIREKVEVHPLGPFSEVSTHSIDENALVPEHPPPLPDSSNLLHAIEAETYVYINEDNLNAELWSFDDFVKNNAWKWYGGTR</sequence>
<dbReference type="AlphaFoldDB" id="A0A067SZA1"/>
<dbReference type="PANTHER" id="PTHR31544:SF2">
    <property type="entry name" value="AIG2-LIKE PROTEIN D"/>
    <property type="match status" value="1"/>
</dbReference>
<evidence type="ECO:0000256" key="3">
    <source>
        <dbReference type="ARBA" id="ARBA00030602"/>
    </source>
</evidence>
<organism evidence="5 6">
    <name type="scientific">Galerina marginata (strain CBS 339.88)</name>
    <dbReference type="NCBI Taxonomy" id="685588"/>
    <lineage>
        <taxon>Eukaryota</taxon>
        <taxon>Fungi</taxon>
        <taxon>Dikarya</taxon>
        <taxon>Basidiomycota</taxon>
        <taxon>Agaricomycotina</taxon>
        <taxon>Agaricomycetes</taxon>
        <taxon>Agaricomycetidae</taxon>
        <taxon>Agaricales</taxon>
        <taxon>Agaricineae</taxon>
        <taxon>Strophariaceae</taxon>
        <taxon>Galerina</taxon>
    </lineage>
</organism>
<evidence type="ECO:0000256" key="1">
    <source>
        <dbReference type="ARBA" id="ARBA00008861"/>
    </source>
</evidence>
<comment type="similarity">
    <text evidence="1">Belongs to the gamma-glutamylcyclotransferase family.</text>
</comment>
<gene>
    <name evidence="5" type="ORF">GALMADRAFT_67824</name>
</gene>
<reference evidence="6" key="1">
    <citation type="journal article" date="2014" name="Proc. Natl. Acad. Sci. U.S.A.">
        <title>Extensive sampling of basidiomycete genomes demonstrates inadequacy of the white-rot/brown-rot paradigm for wood decay fungi.</title>
        <authorList>
            <person name="Riley R."/>
            <person name="Salamov A.A."/>
            <person name="Brown D.W."/>
            <person name="Nagy L.G."/>
            <person name="Floudas D."/>
            <person name="Held B.W."/>
            <person name="Levasseur A."/>
            <person name="Lombard V."/>
            <person name="Morin E."/>
            <person name="Otillar R."/>
            <person name="Lindquist E.A."/>
            <person name="Sun H."/>
            <person name="LaButti K.M."/>
            <person name="Schmutz J."/>
            <person name="Jabbour D."/>
            <person name="Luo H."/>
            <person name="Baker S.E."/>
            <person name="Pisabarro A.G."/>
            <person name="Walton J.D."/>
            <person name="Blanchette R.A."/>
            <person name="Henrissat B."/>
            <person name="Martin F."/>
            <person name="Cullen D."/>
            <person name="Hibbett D.S."/>
            <person name="Grigoriev I.V."/>
        </authorList>
    </citation>
    <scope>NUCLEOTIDE SEQUENCE [LARGE SCALE GENOMIC DNA]</scope>
    <source>
        <strain evidence="6">CBS 339.88</strain>
    </source>
</reference>
<dbReference type="Gene3D" id="3.10.490.10">
    <property type="entry name" value="Gamma-glutamyl cyclotransferase-like"/>
    <property type="match status" value="1"/>
</dbReference>
<keyword evidence="2" id="KW-0808">Transferase</keyword>
<evidence type="ECO:0000313" key="6">
    <source>
        <dbReference type="Proteomes" id="UP000027222"/>
    </source>
</evidence>
<dbReference type="InterPro" id="IPR036568">
    <property type="entry name" value="GGCT-like_sf"/>
</dbReference>
<protein>
    <recommendedName>
        <fullName evidence="3">Putative gamma-glutamylcyclotransferase</fullName>
    </recommendedName>
</protein>
<dbReference type="OrthoDB" id="1044435at2759"/>
<dbReference type="PANTHER" id="PTHR31544">
    <property type="entry name" value="AIG2-LIKE PROTEIN D"/>
    <property type="match status" value="1"/>
</dbReference>
<dbReference type="HOGENOM" id="CLU_093936_1_0_1"/>
<name>A0A067SZA1_GALM3</name>
<evidence type="ECO:0000259" key="4">
    <source>
        <dbReference type="Pfam" id="PF06094"/>
    </source>
</evidence>
<dbReference type="GO" id="GO:0016740">
    <property type="term" value="F:transferase activity"/>
    <property type="evidence" value="ECO:0007669"/>
    <property type="project" value="UniProtKB-KW"/>
</dbReference>
<accession>A0A067SZA1</accession>
<evidence type="ECO:0000313" key="5">
    <source>
        <dbReference type="EMBL" id="KDR76275.1"/>
    </source>
</evidence>
<proteinExistence type="inferred from homology"/>
<dbReference type="Pfam" id="PF06094">
    <property type="entry name" value="GGACT"/>
    <property type="match status" value="1"/>
</dbReference>
<dbReference type="EMBL" id="KL142379">
    <property type="protein sequence ID" value="KDR76275.1"/>
    <property type="molecule type" value="Genomic_DNA"/>
</dbReference>
<dbReference type="CDD" id="cd06661">
    <property type="entry name" value="GGCT_like"/>
    <property type="match status" value="1"/>
</dbReference>
<dbReference type="SUPFAM" id="SSF110857">
    <property type="entry name" value="Gamma-glutamyl cyclotransferase-like"/>
    <property type="match status" value="1"/>
</dbReference>
<dbReference type="InterPro" id="IPR013024">
    <property type="entry name" value="GGCT-like"/>
</dbReference>
<keyword evidence="6" id="KW-1185">Reference proteome</keyword>
<evidence type="ECO:0000256" key="2">
    <source>
        <dbReference type="ARBA" id="ARBA00022679"/>
    </source>
</evidence>